<evidence type="ECO:0000313" key="2">
    <source>
        <dbReference type="Proteomes" id="UP000229504"/>
    </source>
</evidence>
<sequence>MHTESELTDDEAADLVIREIRTHLEEGRKNFVLRAPQWITVYLLSGLLESSGLSMVALEGLMSEQKISGIPSSHEGRVLRRYMSGETRMTWRIYRRMIFWAIANNWFRMWVARDLFFRTLQLEAAQITARQLIRKLKKGQPPESLPRELIAESFFQTFEQQRHEDLLAATRAAEWSRESRELAHSLGLEI</sequence>
<comment type="caution">
    <text evidence="1">The sequence shown here is derived from an EMBL/GenBank/DDBJ whole genome shotgun (WGS) entry which is preliminary data.</text>
</comment>
<dbReference type="Proteomes" id="UP000229504">
    <property type="component" value="Unassembled WGS sequence"/>
</dbReference>
<organism evidence="1 2">
    <name type="scientific">Pseudomonas sediminis</name>
    <dbReference type="NCBI Taxonomy" id="1691904"/>
    <lineage>
        <taxon>Bacteria</taxon>
        <taxon>Pseudomonadati</taxon>
        <taxon>Pseudomonadota</taxon>
        <taxon>Gammaproteobacteria</taxon>
        <taxon>Pseudomonadales</taxon>
        <taxon>Pseudomonadaceae</taxon>
        <taxon>Pseudomonas</taxon>
    </lineage>
</organism>
<name>A0A2G5FLL3_9PSED</name>
<reference evidence="2" key="1">
    <citation type="submission" date="2017-06" db="EMBL/GenBank/DDBJ databases">
        <authorList>
            <person name="Rastogi G."/>
            <person name="Vaishampayan P."/>
            <person name="Seuylemezian A."/>
        </authorList>
    </citation>
    <scope>NUCLEOTIDE SEQUENCE [LARGE SCALE GENOMIC DNA]</scope>
    <source>
        <strain evidence="2">PI11</strain>
    </source>
</reference>
<dbReference type="AlphaFoldDB" id="A0A2G5FLL3"/>
<evidence type="ECO:0000313" key="1">
    <source>
        <dbReference type="EMBL" id="PIA68869.1"/>
    </source>
</evidence>
<proteinExistence type="predicted"/>
<dbReference type="EMBL" id="NIQU01000004">
    <property type="protein sequence ID" value="PIA68869.1"/>
    <property type="molecule type" value="Genomic_DNA"/>
</dbReference>
<accession>A0A2G5FLL3</accession>
<gene>
    <name evidence="1" type="ORF">CDO35_11135</name>
</gene>
<protein>
    <submittedName>
        <fullName evidence="1">Uncharacterized protein</fullName>
    </submittedName>
</protein>
<dbReference type="RefSeq" id="WP_099524787.1">
    <property type="nucleotide sequence ID" value="NZ_NIQU01000004.1"/>
</dbReference>